<reference evidence="1 2" key="1">
    <citation type="journal article" date="2022" name="Genome Biol. Evol.">
        <title>The Spruce Budworm Genome: Reconstructing the Evolutionary History of Antifreeze Proteins.</title>
        <authorList>
            <person name="Beliveau C."/>
            <person name="Gagne P."/>
            <person name="Picq S."/>
            <person name="Vernygora O."/>
            <person name="Keeling C.I."/>
            <person name="Pinkney K."/>
            <person name="Doucet D."/>
            <person name="Wen F."/>
            <person name="Johnston J.S."/>
            <person name="Maaroufi H."/>
            <person name="Boyle B."/>
            <person name="Laroche J."/>
            <person name="Dewar K."/>
            <person name="Juretic N."/>
            <person name="Blackburn G."/>
            <person name="Nisole A."/>
            <person name="Brunet B."/>
            <person name="Brandao M."/>
            <person name="Lumley L."/>
            <person name="Duan J."/>
            <person name="Quan G."/>
            <person name="Lucarotti C.J."/>
            <person name="Roe A.D."/>
            <person name="Sperling F.A.H."/>
            <person name="Levesque R.C."/>
            <person name="Cusson M."/>
        </authorList>
    </citation>
    <scope>NUCLEOTIDE SEQUENCE [LARGE SCALE GENOMIC DNA]</scope>
    <source>
        <strain evidence="1">Glfc:IPQL:Cfum</strain>
    </source>
</reference>
<name>A0ACC0KRV3_CHOFU</name>
<gene>
    <name evidence="1" type="ORF">MSG28_013170</name>
</gene>
<sequence>MNDSIKETESKSGLGGLDIEAGFSESEHFSEPESRLPISPLAKNSFINRLWELSNVLEYLSTRTKFHSNSFSLISNYLHTKFQPNRFSGLNEKIFEETQSARAPRTKGLDAERYKIIFGTETTVFSCFGSYYPMIFIQSEQLFIPSAIHEDADIIAAMQRARAIPNRFLNTVAHRWDSPGFLILASLKRRKTTPSGQKSECRNICWCLAGTWRIKHWLSHAAACRVAEEALEDIVVPTVTDIIPSLTDFTLPTIDFTLPDISFSFTESPDDS</sequence>
<comment type="caution">
    <text evidence="1">The sequence shown here is derived from an EMBL/GenBank/DDBJ whole genome shotgun (WGS) entry which is preliminary data.</text>
</comment>
<proteinExistence type="predicted"/>
<evidence type="ECO:0000313" key="2">
    <source>
        <dbReference type="Proteomes" id="UP001064048"/>
    </source>
</evidence>
<keyword evidence="2" id="KW-1185">Reference proteome</keyword>
<dbReference type="Proteomes" id="UP001064048">
    <property type="component" value="Chromosome 23"/>
</dbReference>
<protein>
    <submittedName>
        <fullName evidence="1">Uncharacterized protein</fullName>
    </submittedName>
</protein>
<dbReference type="EMBL" id="CM046123">
    <property type="protein sequence ID" value="KAI8439346.1"/>
    <property type="molecule type" value="Genomic_DNA"/>
</dbReference>
<evidence type="ECO:0000313" key="1">
    <source>
        <dbReference type="EMBL" id="KAI8439346.1"/>
    </source>
</evidence>
<accession>A0ACC0KRV3</accession>
<organism evidence="1 2">
    <name type="scientific">Choristoneura fumiferana</name>
    <name type="common">Spruce budworm moth</name>
    <name type="synonym">Archips fumiferana</name>
    <dbReference type="NCBI Taxonomy" id="7141"/>
    <lineage>
        <taxon>Eukaryota</taxon>
        <taxon>Metazoa</taxon>
        <taxon>Ecdysozoa</taxon>
        <taxon>Arthropoda</taxon>
        <taxon>Hexapoda</taxon>
        <taxon>Insecta</taxon>
        <taxon>Pterygota</taxon>
        <taxon>Neoptera</taxon>
        <taxon>Endopterygota</taxon>
        <taxon>Lepidoptera</taxon>
        <taxon>Glossata</taxon>
        <taxon>Ditrysia</taxon>
        <taxon>Tortricoidea</taxon>
        <taxon>Tortricidae</taxon>
        <taxon>Tortricinae</taxon>
        <taxon>Choristoneura</taxon>
    </lineage>
</organism>